<evidence type="ECO:0000256" key="1">
    <source>
        <dbReference type="SAM" id="MobiDB-lite"/>
    </source>
</evidence>
<proteinExistence type="predicted"/>
<dbReference type="EMBL" id="RQTK01000387">
    <property type="protein sequence ID" value="RUS80502.1"/>
    <property type="molecule type" value="Genomic_DNA"/>
</dbReference>
<dbReference type="InterPro" id="IPR013783">
    <property type="entry name" value="Ig-like_fold"/>
</dbReference>
<dbReference type="PROSITE" id="PS50853">
    <property type="entry name" value="FN3"/>
    <property type="match status" value="1"/>
</dbReference>
<dbReference type="InterPro" id="IPR003961">
    <property type="entry name" value="FN3_dom"/>
</dbReference>
<reference evidence="3 4" key="1">
    <citation type="submission" date="2019-01" db="EMBL/GenBank/DDBJ databases">
        <title>A draft genome assembly of the solar-powered sea slug Elysia chlorotica.</title>
        <authorList>
            <person name="Cai H."/>
            <person name="Li Q."/>
            <person name="Fang X."/>
            <person name="Li J."/>
            <person name="Curtis N.E."/>
            <person name="Altenburger A."/>
            <person name="Shibata T."/>
            <person name="Feng M."/>
            <person name="Maeda T."/>
            <person name="Schwartz J.A."/>
            <person name="Shigenobu S."/>
            <person name="Lundholm N."/>
            <person name="Nishiyama T."/>
            <person name="Yang H."/>
            <person name="Hasebe M."/>
            <person name="Li S."/>
            <person name="Pierce S.K."/>
            <person name="Wang J."/>
        </authorList>
    </citation>
    <scope>NUCLEOTIDE SEQUENCE [LARGE SCALE GENOMIC DNA]</scope>
    <source>
        <strain evidence="3">EC2010</strain>
        <tissue evidence="3">Whole organism of an adult</tissue>
    </source>
</reference>
<protein>
    <recommendedName>
        <fullName evidence="2">Fibronectin type-III domain-containing protein</fullName>
    </recommendedName>
</protein>
<evidence type="ECO:0000313" key="3">
    <source>
        <dbReference type="EMBL" id="RUS80502.1"/>
    </source>
</evidence>
<sequence length="103" mass="11486">MNTLPVSPTEIHLKWQAPLQGHVTRYHIRYWRPGRKEKQSAWVTGNFRNYVAGSLRKGSTYRFEIIPYNGAIPGTTSVMFASTPGDTPDGPPLNISLKAVNSS</sequence>
<accession>A0A433TFZ7</accession>
<dbReference type="InterPro" id="IPR036116">
    <property type="entry name" value="FN3_sf"/>
</dbReference>
<feature type="region of interest" description="Disordered" evidence="1">
    <location>
        <begin position="81"/>
        <end position="103"/>
    </location>
</feature>
<dbReference type="STRING" id="188477.A0A433TFZ7"/>
<evidence type="ECO:0000259" key="2">
    <source>
        <dbReference type="PROSITE" id="PS50853"/>
    </source>
</evidence>
<evidence type="ECO:0000313" key="4">
    <source>
        <dbReference type="Proteomes" id="UP000271974"/>
    </source>
</evidence>
<dbReference type="Proteomes" id="UP000271974">
    <property type="component" value="Unassembled WGS sequence"/>
</dbReference>
<keyword evidence="4" id="KW-1185">Reference proteome</keyword>
<comment type="caution">
    <text evidence="3">The sequence shown here is derived from an EMBL/GenBank/DDBJ whole genome shotgun (WGS) entry which is preliminary data.</text>
</comment>
<feature type="non-terminal residue" evidence="3">
    <location>
        <position position="103"/>
    </location>
</feature>
<name>A0A433TFZ7_ELYCH</name>
<dbReference type="Pfam" id="PF00041">
    <property type="entry name" value="fn3"/>
    <property type="match status" value="1"/>
</dbReference>
<dbReference type="Gene3D" id="2.60.40.10">
    <property type="entry name" value="Immunoglobulins"/>
    <property type="match status" value="1"/>
</dbReference>
<dbReference type="OrthoDB" id="6155388at2759"/>
<gene>
    <name evidence="3" type="ORF">EGW08_011723</name>
</gene>
<dbReference type="SUPFAM" id="SSF49265">
    <property type="entry name" value="Fibronectin type III"/>
    <property type="match status" value="1"/>
</dbReference>
<organism evidence="3 4">
    <name type="scientific">Elysia chlorotica</name>
    <name type="common">Eastern emerald elysia</name>
    <name type="synonym">Sea slug</name>
    <dbReference type="NCBI Taxonomy" id="188477"/>
    <lineage>
        <taxon>Eukaryota</taxon>
        <taxon>Metazoa</taxon>
        <taxon>Spiralia</taxon>
        <taxon>Lophotrochozoa</taxon>
        <taxon>Mollusca</taxon>
        <taxon>Gastropoda</taxon>
        <taxon>Heterobranchia</taxon>
        <taxon>Euthyneura</taxon>
        <taxon>Panpulmonata</taxon>
        <taxon>Sacoglossa</taxon>
        <taxon>Placobranchoidea</taxon>
        <taxon>Plakobranchidae</taxon>
        <taxon>Elysia</taxon>
    </lineage>
</organism>
<dbReference type="AlphaFoldDB" id="A0A433TFZ7"/>
<dbReference type="CDD" id="cd00063">
    <property type="entry name" value="FN3"/>
    <property type="match status" value="1"/>
</dbReference>
<feature type="domain" description="Fibronectin type-III" evidence="2">
    <location>
        <begin position="1"/>
        <end position="90"/>
    </location>
</feature>